<proteinExistence type="predicted"/>
<gene>
    <name evidence="1" type="ORF">Indivirus_2_3</name>
</gene>
<reference evidence="1" key="1">
    <citation type="journal article" date="2017" name="Science">
        <title>Giant viruses with an expanded complement of translation system components.</title>
        <authorList>
            <person name="Schulz F."/>
            <person name="Yutin N."/>
            <person name="Ivanova N.N."/>
            <person name="Ortega D.R."/>
            <person name="Lee T.K."/>
            <person name="Vierheilig J."/>
            <person name="Daims H."/>
            <person name="Horn M."/>
            <person name="Wagner M."/>
            <person name="Jensen G.J."/>
            <person name="Kyrpides N.C."/>
            <person name="Koonin E.V."/>
            <person name="Woyke T."/>
        </authorList>
    </citation>
    <scope>NUCLEOTIDE SEQUENCE</scope>
    <source>
        <strain evidence="1">ILV1</strain>
    </source>
</reference>
<sequence>MEKLTDAELETVKRFYEIYMDQIPDNKEDIPAFIESLSSYDKEKHFNDEELEATVSEIVDSYFKIKGRTIDPFGV</sequence>
<accession>A0A1V0SDB9</accession>
<evidence type="ECO:0000313" key="1">
    <source>
        <dbReference type="EMBL" id="ARF09624.1"/>
    </source>
</evidence>
<name>A0A1V0SDB9_9VIRU</name>
<dbReference type="EMBL" id="KY684086">
    <property type="protein sequence ID" value="ARF09624.1"/>
    <property type="molecule type" value="Genomic_DNA"/>
</dbReference>
<organism evidence="1">
    <name type="scientific">Indivirus ILV1</name>
    <dbReference type="NCBI Taxonomy" id="1977633"/>
    <lineage>
        <taxon>Viruses</taxon>
        <taxon>Varidnaviria</taxon>
        <taxon>Bamfordvirae</taxon>
        <taxon>Nucleocytoviricota</taxon>
        <taxon>Megaviricetes</taxon>
        <taxon>Imitervirales</taxon>
        <taxon>Mimiviridae</taxon>
        <taxon>Klosneuvirinae</taxon>
        <taxon>Indivirus</taxon>
    </lineage>
</organism>
<protein>
    <submittedName>
        <fullName evidence="1">Uncharacterized protein</fullName>
    </submittedName>
</protein>